<dbReference type="EMBL" id="CP037920">
    <property type="protein sequence ID" value="QDT98378.1"/>
    <property type="molecule type" value="Genomic_DNA"/>
</dbReference>
<dbReference type="RefSeq" id="WP_144986983.1">
    <property type="nucleotide sequence ID" value="NZ_CP037920.1"/>
</dbReference>
<reference evidence="2 3" key="1">
    <citation type="submission" date="2019-03" db="EMBL/GenBank/DDBJ databases">
        <title>Deep-cultivation of Planctomycetes and their phenomic and genomic characterization uncovers novel biology.</title>
        <authorList>
            <person name="Wiegand S."/>
            <person name="Jogler M."/>
            <person name="Boedeker C."/>
            <person name="Pinto D."/>
            <person name="Vollmers J."/>
            <person name="Rivas-Marin E."/>
            <person name="Kohn T."/>
            <person name="Peeters S.H."/>
            <person name="Heuer A."/>
            <person name="Rast P."/>
            <person name="Oberbeckmann S."/>
            <person name="Bunk B."/>
            <person name="Jeske O."/>
            <person name="Meyerdierks A."/>
            <person name="Storesund J.E."/>
            <person name="Kallscheuer N."/>
            <person name="Luecker S."/>
            <person name="Lage O.M."/>
            <person name="Pohl T."/>
            <person name="Merkel B.J."/>
            <person name="Hornburger P."/>
            <person name="Mueller R.-W."/>
            <person name="Bruemmer F."/>
            <person name="Labrenz M."/>
            <person name="Spormann A.M."/>
            <person name="Op den Camp H."/>
            <person name="Overmann J."/>
            <person name="Amann R."/>
            <person name="Jetten M.S.M."/>
            <person name="Mascher T."/>
            <person name="Medema M.H."/>
            <person name="Devos D.P."/>
            <person name="Kaster A.-K."/>
            <person name="Ovreas L."/>
            <person name="Rohde M."/>
            <person name="Galperin M.Y."/>
            <person name="Jogler C."/>
        </authorList>
    </citation>
    <scope>NUCLEOTIDE SEQUENCE [LARGE SCALE GENOMIC DNA]</scope>
    <source>
        <strain evidence="2 3">V144</strain>
    </source>
</reference>
<protein>
    <recommendedName>
        <fullName evidence="4">Carboxypeptidase regulatory-like domain-containing protein</fullName>
    </recommendedName>
</protein>
<proteinExistence type="predicted"/>
<feature type="region of interest" description="Disordered" evidence="1">
    <location>
        <begin position="57"/>
        <end position="76"/>
    </location>
</feature>
<organism evidence="2 3">
    <name type="scientific">Gimesia aquarii</name>
    <dbReference type="NCBI Taxonomy" id="2527964"/>
    <lineage>
        <taxon>Bacteria</taxon>
        <taxon>Pseudomonadati</taxon>
        <taxon>Planctomycetota</taxon>
        <taxon>Planctomycetia</taxon>
        <taxon>Planctomycetales</taxon>
        <taxon>Planctomycetaceae</taxon>
        <taxon>Gimesia</taxon>
    </lineage>
</organism>
<sequence length="145" mass="15494">MNQMGVVVRALLVVLIAGCLGCGSQSDYTGEKRFPVSGTVNFGGEPIPNGMISLIPEDGKSNPAGGPIENGAFKIPADKGPNKASYRVAVYWHKPTGKKKIDPDTDEQIDEVEQVIPAKYNDATELSVVVTGDPESDVMKFNLDE</sequence>
<dbReference type="KEGG" id="gaw:V144x_38640"/>
<evidence type="ECO:0000313" key="3">
    <source>
        <dbReference type="Proteomes" id="UP000318704"/>
    </source>
</evidence>
<evidence type="ECO:0008006" key="4">
    <source>
        <dbReference type="Google" id="ProtNLM"/>
    </source>
</evidence>
<evidence type="ECO:0000313" key="2">
    <source>
        <dbReference type="EMBL" id="QDT98378.1"/>
    </source>
</evidence>
<gene>
    <name evidence="2" type="ORF">V144x_38640</name>
</gene>
<dbReference type="Proteomes" id="UP000318704">
    <property type="component" value="Chromosome"/>
</dbReference>
<evidence type="ECO:0000256" key="1">
    <source>
        <dbReference type="SAM" id="MobiDB-lite"/>
    </source>
</evidence>
<name>A0A517VZE3_9PLAN</name>
<accession>A0A517VZE3</accession>
<dbReference type="AlphaFoldDB" id="A0A517VZE3"/>